<dbReference type="KEGG" id="tng:GSTEN00026948G001"/>
<protein>
    <submittedName>
        <fullName evidence="4">(spotted green pufferfish) hypothetical protein</fullName>
    </submittedName>
</protein>
<feature type="compositionally biased region" description="Basic and acidic residues" evidence="3">
    <location>
        <begin position="347"/>
        <end position="357"/>
    </location>
</feature>
<feature type="region of interest" description="Disordered" evidence="3">
    <location>
        <begin position="331"/>
        <end position="365"/>
    </location>
</feature>
<comment type="caution">
    <text evidence="4">The sequence shown here is derived from an EMBL/GenBank/DDBJ whole genome shotgun (WGS) entry which is preliminary data.</text>
</comment>
<dbReference type="OrthoDB" id="10251809at2759"/>
<evidence type="ECO:0000313" key="4">
    <source>
        <dbReference type="EMBL" id="CAG06546.1"/>
    </source>
</evidence>
<keyword evidence="1" id="KW-0880">Kelch repeat</keyword>
<sequence>MTHPHWDKPRVGHTACLGRDHDVLVFGGSSNMCASTTVLRSPSQHHSGDMFCFQTQPYSLHRTLFRQVEQGDSAWMDSAERTAPASRLERSGHSAFIDDNTLFVFGGYQGATDHRGRETPGSMRLLRRQRSRHVLRLRRLQRKRIHQQDVQRGPDAAQLLLEENPGRQGNRAVAAEQPLLLGAQGQVGGPGGLVSSPWIQTFVILSFPPLFPHRLIYFGGYGCKTVGEMQNTPAANFVIEELSWVSGGTLEEPLSPAGVNVALVSQAVIENTLFRCWGWNNEVNVFDTHAAAWSSPAVRVGTSQAGAASVAAHAQPVLCSPGIPAHAQRLPRQRPAGEQGLHHRRRGESTRPGEEFALRSNIAGE</sequence>
<name>Q4RYI6_TETNG</name>
<organism evidence="4">
    <name type="scientific">Tetraodon nigroviridis</name>
    <name type="common">Spotted green pufferfish</name>
    <name type="synonym">Chelonodon nigroviridis</name>
    <dbReference type="NCBI Taxonomy" id="99883"/>
    <lineage>
        <taxon>Eukaryota</taxon>
        <taxon>Metazoa</taxon>
        <taxon>Chordata</taxon>
        <taxon>Craniata</taxon>
        <taxon>Vertebrata</taxon>
        <taxon>Euteleostomi</taxon>
        <taxon>Actinopterygii</taxon>
        <taxon>Neopterygii</taxon>
        <taxon>Teleostei</taxon>
        <taxon>Neoteleostei</taxon>
        <taxon>Acanthomorphata</taxon>
        <taxon>Eupercaria</taxon>
        <taxon>Tetraodontiformes</taxon>
        <taxon>Tetradontoidea</taxon>
        <taxon>Tetraodontidae</taxon>
        <taxon>Tetraodon</taxon>
    </lineage>
</organism>
<accession>Q4RYI6</accession>
<keyword evidence="2" id="KW-0677">Repeat</keyword>
<evidence type="ECO:0000256" key="2">
    <source>
        <dbReference type="ARBA" id="ARBA00022737"/>
    </source>
</evidence>
<dbReference type="PANTHER" id="PTHR46228">
    <property type="entry name" value="KELCH DOMAIN-CONTAINING PROTEIN"/>
    <property type="match status" value="1"/>
</dbReference>
<dbReference type="EMBL" id="CAAE01014976">
    <property type="protein sequence ID" value="CAG06546.1"/>
    <property type="molecule type" value="Genomic_DNA"/>
</dbReference>
<evidence type="ECO:0000256" key="3">
    <source>
        <dbReference type="SAM" id="MobiDB-lite"/>
    </source>
</evidence>
<dbReference type="Gene3D" id="2.120.10.80">
    <property type="entry name" value="Kelch-type beta propeller"/>
    <property type="match status" value="1"/>
</dbReference>
<reference evidence="4" key="1">
    <citation type="journal article" date="2004" name="Nature">
        <title>Genome duplication in the teleost fish Tetraodon nigroviridis reveals the early vertebrate proto-karyotype.</title>
        <authorList>
            <person name="Jaillon O."/>
            <person name="Aury J.-M."/>
            <person name="Brunet F."/>
            <person name="Petit J.-L."/>
            <person name="Stange-Thomann N."/>
            <person name="Mauceli E."/>
            <person name="Bouneau L."/>
            <person name="Fischer C."/>
            <person name="Ozouf-Costaz C."/>
            <person name="Bernot A."/>
            <person name="Nicaud S."/>
            <person name="Jaffe D."/>
            <person name="Fisher S."/>
            <person name="Lutfalla G."/>
            <person name="Dossat C."/>
            <person name="Segurens B."/>
            <person name="Dasilva C."/>
            <person name="Salanoubat M."/>
            <person name="Levy M."/>
            <person name="Boudet N."/>
            <person name="Castellano S."/>
            <person name="Anthouard V."/>
            <person name="Jubin C."/>
            <person name="Castelli V."/>
            <person name="Katinka M."/>
            <person name="Vacherie B."/>
            <person name="Biemont C."/>
            <person name="Skalli Z."/>
            <person name="Cattolico L."/>
            <person name="Poulain J."/>
            <person name="De Berardinis V."/>
            <person name="Cruaud C."/>
            <person name="Duprat S."/>
            <person name="Brottier P."/>
            <person name="Coutanceau J.-P."/>
            <person name="Gouzy J."/>
            <person name="Parra G."/>
            <person name="Lardier G."/>
            <person name="Chapple C."/>
            <person name="McKernan K.J."/>
            <person name="McEwan P."/>
            <person name="Bosak S."/>
            <person name="Kellis M."/>
            <person name="Volff J.-N."/>
            <person name="Guigo R."/>
            <person name="Zody M.C."/>
            <person name="Mesirov J."/>
            <person name="Lindblad-Toh K."/>
            <person name="Birren B."/>
            <person name="Nusbaum C."/>
            <person name="Kahn D."/>
            <person name="Robinson-Rechavi M."/>
            <person name="Laudet V."/>
            <person name="Schachter V."/>
            <person name="Quetier F."/>
            <person name="Saurin W."/>
            <person name="Scarpelli C."/>
            <person name="Wincker P."/>
            <person name="Lander E.S."/>
            <person name="Weissenbach J."/>
            <person name="Roest Crollius H."/>
        </authorList>
    </citation>
    <scope>NUCLEOTIDE SEQUENCE [LARGE SCALE GENOMIC DNA]</scope>
</reference>
<reference evidence="4" key="2">
    <citation type="submission" date="2004-02" db="EMBL/GenBank/DDBJ databases">
        <authorList>
            <consortium name="Genoscope"/>
            <consortium name="Whitehead Institute Centre for Genome Research"/>
        </authorList>
    </citation>
    <scope>NUCLEOTIDE SEQUENCE</scope>
</reference>
<dbReference type="AlphaFoldDB" id="Q4RYI6"/>
<dbReference type="InterPro" id="IPR015915">
    <property type="entry name" value="Kelch-typ_b-propeller"/>
</dbReference>
<dbReference type="SUPFAM" id="SSF117281">
    <property type="entry name" value="Kelch motif"/>
    <property type="match status" value="1"/>
</dbReference>
<evidence type="ECO:0000256" key="1">
    <source>
        <dbReference type="ARBA" id="ARBA00022441"/>
    </source>
</evidence>
<dbReference type="PANTHER" id="PTHR46228:SF1">
    <property type="entry name" value="KELCH DOMAIN-CONTAINING PROTEIN 1"/>
    <property type="match status" value="1"/>
</dbReference>
<gene>
    <name evidence="4" type="ORF">GSTENG00026948001</name>
</gene>
<proteinExistence type="predicted"/>